<evidence type="ECO:0000313" key="2">
    <source>
        <dbReference type="EMBL" id="KAE8954189.1"/>
    </source>
</evidence>
<feature type="non-terminal residue" evidence="2">
    <location>
        <position position="237"/>
    </location>
</feature>
<evidence type="ECO:0008006" key="4">
    <source>
        <dbReference type="Google" id="ProtNLM"/>
    </source>
</evidence>
<sequence>MRRFDVVEPGKPAKQRPCVDKGTTDAEVGGVSVKALLLDSGADTSLVARGVLDAIRVAGREVSASDVDVVRLNPIGGRTMDVHREVIFREVVLTTSARPLMLRNLKCYVEEANDAMDLTVGRPIMEILGYSTDKLLVEATDASPEWELGPTASANPSEDSADTALQRMSRLQVGTRDPPMPEGEADGIERHEIRTALPSMHPTALNEVVKYLERKIEIAEQMGLSLDGRAKLRAVMR</sequence>
<accession>A0A6A3G9H7</accession>
<dbReference type="EMBL" id="QXFV01010081">
    <property type="protein sequence ID" value="KAE8954189.1"/>
    <property type="molecule type" value="Genomic_DNA"/>
</dbReference>
<dbReference type="Proteomes" id="UP000429607">
    <property type="component" value="Unassembled WGS sequence"/>
</dbReference>
<dbReference type="AlphaFoldDB" id="A0A6A3G9H7"/>
<feature type="region of interest" description="Disordered" evidence="1">
    <location>
        <begin position="1"/>
        <end position="21"/>
    </location>
</feature>
<evidence type="ECO:0000313" key="3">
    <source>
        <dbReference type="Proteomes" id="UP000429607"/>
    </source>
</evidence>
<comment type="caution">
    <text evidence="2">The sequence shown here is derived from an EMBL/GenBank/DDBJ whole genome shotgun (WGS) entry which is preliminary data.</text>
</comment>
<name>A0A6A3G9H7_9STRA</name>
<gene>
    <name evidence="2" type="ORF">PR001_g32595</name>
</gene>
<protein>
    <recommendedName>
        <fullName evidence="4">Peptidase A2 domain-containing protein</fullName>
    </recommendedName>
</protein>
<evidence type="ECO:0000256" key="1">
    <source>
        <dbReference type="SAM" id="MobiDB-lite"/>
    </source>
</evidence>
<proteinExistence type="predicted"/>
<reference evidence="2 3" key="1">
    <citation type="submission" date="2018-09" db="EMBL/GenBank/DDBJ databases">
        <title>Genomic investigation of the strawberry pathogen Phytophthora fragariae indicates pathogenicity is determined by transcriptional variation in three key races.</title>
        <authorList>
            <person name="Adams T.M."/>
            <person name="Armitage A.D."/>
            <person name="Sobczyk M.K."/>
            <person name="Bates H.J."/>
            <person name="Dunwell J.M."/>
            <person name="Nellist C.F."/>
            <person name="Harrison R.J."/>
        </authorList>
    </citation>
    <scope>NUCLEOTIDE SEQUENCE [LARGE SCALE GENOMIC DNA]</scope>
    <source>
        <strain evidence="2 3">SCRP249</strain>
    </source>
</reference>
<organism evidence="2 3">
    <name type="scientific">Phytophthora rubi</name>
    <dbReference type="NCBI Taxonomy" id="129364"/>
    <lineage>
        <taxon>Eukaryota</taxon>
        <taxon>Sar</taxon>
        <taxon>Stramenopiles</taxon>
        <taxon>Oomycota</taxon>
        <taxon>Peronosporomycetes</taxon>
        <taxon>Peronosporales</taxon>
        <taxon>Peronosporaceae</taxon>
        <taxon>Phytophthora</taxon>
    </lineage>
</organism>